<protein>
    <submittedName>
        <fullName evidence="2 3">Uncharacterized protein</fullName>
    </submittedName>
</protein>
<reference evidence="2 4" key="1">
    <citation type="journal article" date="2012" name="Nature">
        <title>Algal genomes reveal evolutionary mosaicism and the fate of nucleomorphs.</title>
        <authorList>
            <consortium name="DOE Joint Genome Institute"/>
            <person name="Curtis B.A."/>
            <person name="Tanifuji G."/>
            <person name="Burki F."/>
            <person name="Gruber A."/>
            <person name="Irimia M."/>
            <person name="Maruyama S."/>
            <person name="Arias M.C."/>
            <person name="Ball S.G."/>
            <person name="Gile G.H."/>
            <person name="Hirakawa Y."/>
            <person name="Hopkins J.F."/>
            <person name="Kuo A."/>
            <person name="Rensing S.A."/>
            <person name="Schmutz J."/>
            <person name="Symeonidi A."/>
            <person name="Elias M."/>
            <person name="Eveleigh R.J."/>
            <person name="Herman E.K."/>
            <person name="Klute M.J."/>
            <person name="Nakayama T."/>
            <person name="Obornik M."/>
            <person name="Reyes-Prieto A."/>
            <person name="Armbrust E.V."/>
            <person name="Aves S.J."/>
            <person name="Beiko R.G."/>
            <person name="Coutinho P."/>
            <person name="Dacks J.B."/>
            <person name="Durnford D.G."/>
            <person name="Fast N.M."/>
            <person name="Green B.R."/>
            <person name="Grisdale C.J."/>
            <person name="Hempel F."/>
            <person name="Henrissat B."/>
            <person name="Hoppner M.P."/>
            <person name="Ishida K."/>
            <person name="Kim E."/>
            <person name="Koreny L."/>
            <person name="Kroth P.G."/>
            <person name="Liu Y."/>
            <person name="Malik S.B."/>
            <person name="Maier U.G."/>
            <person name="McRose D."/>
            <person name="Mock T."/>
            <person name="Neilson J.A."/>
            <person name="Onodera N.T."/>
            <person name="Poole A.M."/>
            <person name="Pritham E.J."/>
            <person name="Richards T.A."/>
            <person name="Rocap G."/>
            <person name="Roy S.W."/>
            <person name="Sarai C."/>
            <person name="Schaack S."/>
            <person name="Shirato S."/>
            <person name="Slamovits C.H."/>
            <person name="Spencer D.F."/>
            <person name="Suzuki S."/>
            <person name="Worden A.Z."/>
            <person name="Zauner S."/>
            <person name="Barry K."/>
            <person name="Bell C."/>
            <person name="Bharti A.K."/>
            <person name="Crow J.A."/>
            <person name="Grimwood J."/>
            <person name="Kramer R."/>
            <person name="Lindquist E."/>
            <person name="Lucas S."/>
            <person name="Salamov A."/>
            <person name="McFadden G.I."/>
            <person name="Lane C.E."/>
            <person name="Keeling P.J."/>
            <person name="Gray M.W."/>
            <person name="Grigoriev I.V."/>
            <person name="Archibald J.M."/>
        </authorList>
    </citation>
    <scope>NUCLEOTIDE SEQUENCE</scope>
    <source>
        <strain evidence="2 4">CCMP2712</strain>
    </source>
</reference>
<dbReference type="EnsemblProtists" id="EKX54256">
    <property type="protein sequence ID" value="EKX54256"/>
    <property type="gene ID" value="GUITHDRAFT_100500"/>
</dbReference>
<reference evidence="3" key="3">
    <citation type="submission" date="2016-03" db="UniProtKB">
        <authorList>
            <consortium name="EnsemblProtists"/>
        </authorList>
    </citation>
    <scope>IDENTIFICATION</scope>
</reference>
<feature type="region of interest" description="Disordered" evidence="1">
    <location>
        <begin position="380"/>
        <end position="439"/>
    </location>
</feature>
<accession>L1K075</accession>
<organism evidence="2">
    <name type="scientific">Guillardia theta (strain CCMP2712)</name>
    <name type="common">Cryptophyte</name>
    <dbReference type="NCBI Taxonomy" id="905079"/>
    <lineage>
        <taxon>Eukaryota</taxon>
        <taxon>Cryptophyceae</taxon>
        <taxon>Pyrenomonadales</taxon>
        <taxon>Geminigeraceae</taxon>
        <taxon>Guillardia</taxon>
    </lineage>
</organism>
<dbReference type="HOGENOM" id="CLU_523236_0_0_1"/>
<dbReference type="AlphaFoldDB" id="L1K075"/>
<dbReference type="PaxDb" id="55529-EKX54256"/>
<reference evidence="4" key="2">
    <citation type="submission" date="2012-11" db="EMBL/GenBank/DDBJ databases">
        <authorList>
            <person name="Kuo A."/>
            <person name="Curtis B.A."/>
            <person name="Tanifuji G."/>
            <person name="Burki F."/>
            <person name="Gruber A."/>
            <person name="Irimia M."/>
            <person name="Maruyama S."/>
            <person name="Arias M.C."/>
            <person name="Ball S.G."/>
            <person name="Gile G.H."/>
            <person name="Hirakawa Y."/>
            <person name="Hopkins J.F."/>
            <person name="Rensing S.A."/>
            <person name="Schmutz J."/>
            <person name="Symeonidi A."/>
            <person name="Elias M."/>
            <person name="Eveleigh R.J."/>
            <person name="Herman E.K."/>
            <person name="Klute M.J."/>
            <person name="Nakayama T."/>
            <person name="Obornik M."/>
            <person name="Reyes-Prieto A."/>
            <person name="Armbrust E.V."/>
            <person name="Aves S.J."/>
            <person name="Beiko R.G."/>
            <person name="Coutinho P."/>
            <person name="Dacks J.B."/>
            <person name="Durnford D.G."/>
            <person name="Fast N.M."/>
            <person name="Green B.R."/>
            <person name="Grisdale C."/>
            <person name="Hempe F."/>
            <person name="Henrissat B."/>
            <person name="Hoppner M.P."/>
            <person name="Ishida K.-I."/>
            <person name="Kim E."/>
            <person name="Koreny L."/>
            <person name="Kroth P.G."/>
            <person name="Liu Y."/>
            <person name="Malik S.-B."/>
            <person name="Maier U.G."/>
            <person name="McRose D."/>
            <person name="Mock T."/>
            <person name="Neilson J.A."/>
            <person name="Onodera N.T."/>
            <person name="Poole A.M."/>
            <person name="Pritham E.J."/>
            <person name="Richards T.A."/>
            <person name="Rocap G."/>
            <person name="Roy S.W."/>
            <person name="Sarai C."/>
            <person name="Schaack S."/>
            <person name="Shirato S."/>
            <person name="Slamovits C.H."/>
            <person name="Spencer D.F."/>
            <person name="Suzuki S."/>
            <person name="Worden A.Z."/>
            <person name="Zauner S."/>
            <person name="Barry K."/>
            <person name="Bell C."/>
            <person name="Bharti A.K."/>
            <person name="Crow J.A."/>
            <person name="Grimwood J."/>
            <person name="Kramer R."/>
            <person name="Lindquist E."/>
            <person name="Lucas S."/>
            <person name="Salamov A."/>
            <person name="McFadden G.I."/>
            <person name="Lane C.E."/>
            <person name="Keeling P.J."/>
            <person name="Gray M.W."/>
            <person name="Grigoriev I.V."/>
            <person name="Archibald J.M."/>
        </authorList>
    </citation>
    <scope>NUCLEOTIDE SEQUENCE</scope>
    <source>
        <strain evidence="4">CCMP2712</strain>
    </source>
</reference>
<dbReference type="GeneID" id="17310666"/>
<dbReference type="KEGG" id="gtt:GUITHDRAFT_100500"/>
<evidence type="ECO:0000313" key="3">
    <source>
        <dbReference type="EnsemblProtists" id="EKX54256"/>
    </source>
</evidence>
<feature type="region of interest" description="Disordered" evidence="1">
    <location>
        <begin position="497"/>
        <end position="521"/>
    </location>
</feature>
<proteinExistence type="predicted"/>
<dbReference type="EMBL" id="JH992968">
    <property type="protein sequence ID" value="EKX54256.1"/>
    <property type="molecule type" value="Genomic_DNA"/>
</dbReference>
<gene>
    <name evidence="2" type="ORF">GUITHDRAFT_100500</name>
</gene>
<evidence type="ECO:0000313" key="4">
    <source>
        <dbReference type="Proteomes" id="UP000011087"/>
    </source>
</evidence>
<sequence>MGSDIKMAMEIHEAFSKTSIDLTKLKDNSGNNVFKTEEEMWGTLNPFFTTLERVRPGLRDVFMNILSLFPITEEDSVNLGSRLEKSLTSWEEHVDFDDDEGKFYTTIEWKGIVVGVFLRKNWPFKSIKRVEATVTDLKRRFDEFQEESQEPEDQENYQWLIDAEVTASGESRRARLRQRLPWDLTNDKTVQGIAALYKDVMEITEEINQFFKNRLTEIFPRALRLSGQEDYPLSGYLGFSYVKYWISLQFRNRTAPRNLIDRVKSLVSEAEVDDFEKLLDIPLEVCSLLKQLKRKEAISTGGTQEVVDLEKELVRSLLGKCKTSKIDEVSFLGRIQAAEGRLITMSEVQRRISNIYAEHKARRQYEGPTLRHHKTANLGHAQTGATKHSDHPSSEPGSSGARHGRNNDVPGRGFQHGRHRGSDSRGGGWRDSQSLPDGNPIRLMVTLIGEDNGEIPHAADRKNSKRCIREKKATAAAKELHHTGNTMGEVASIQEGREPIVGDEGGCNQVAEDDESTGRAL</sequence>
<dbReference type="RefSeq" id="XP_005841236.1">
    <property type="nucleotide sequence ID" value="XM_005841179.1"/>
</dbReference>
<evidence type="ECO:0000313" key="2">
    <source>
        <dbReference type="EMBL" id="EKX54256.1"/>
    </source>
</evidence>
<name>L1K075_GUITC</name>
<keyword evidence="4" id="KW-1185">Reference proteome</keyword>
<dbReference type="Proteomes" id="UP000011087">
    <property type="component" value="Unassembled WGS sequence"/>
</dbReference>
<evidence type="ECO:0000256" key="1">
    <source>
        <dbReference type="SAM" id="MobiDB-lite"/>
    </source>
</evidence>